<organism evidence="3 4">
    <name type="scientific">Sporolituus thermophilus DSM 23256</name>
    <dbReference type="NCBI Taxonomy" id="1123285"/>
    <lineage>
        <taxon>Bacteria</taxon>
        <taxon>Bacillati</taxon>
        <taxon>Bacillota</taxon>
        <taxon>Negativicutes</taxon>
        <taxon>Selenomonadales</taxon>
        <taxon>Sporomusaceae</taxon>
        <taxon>Sporolituus</taxon>
    </lineage>
</organism>
<dbReference type="InterPro" id="IPR009827">
    <property type="entry name" value="MatC_N"/>
</dbReference>
<feature type="transmembrane region" description="Helical" evidence="1">
    <location>
        <begin position="295"/>
        <end position="318"/>
    </location>
</feature>
<dbReference type="STRING" id="1123285.SAMN05660235_00061"/>
<evidence type="ECO:0000313" key="3">
    <source>
        <dbReference type="EMBL" id="SDE99924.1"/>
    </source>
</evidence>
<reference evidence="4" key="1">
    <citation type="submission" date="2016-10" db="EMBL/GenBank/DDBJ databases">
        <authorList>
            <person name="Varghese N."/>
            <person name="Submissions S."/>
        </authorList>
    </citation>
    <scope>NUCLEOTIDE SEQUENCE [LARGE SCALE GENOMIC DNA]</scope>
    <source>
        <strain evidence="4">DSM 23256</strain>
    </source>
</reference>
<sequence>MDLGLLSLIALVLAIAIGFFRKLNTGLIAIAFAFVIGKMAGFKEADIINGWSTQLFMMLLGVTFLFSIAQTNGTLELFARKVVAVAGRQTRLIPIAIYLLTTFLAAIGPGTIPVMALIAPIGMALAAELGISPLLLAPIGILGAAAGGISPIAPTGIIGITLAAKQGITGIDLPYFYNSLIGETLFAAFLYFVLGGYKIKSDKVLKQSDLPAFNRDQLITMAGIVTMVVVVLLTKYNVGLVAFVTGVVLLWLNVADERKSIAGIPWGTLILVCGVGVLMNIAIKLKGIDMLARFLATFMTPATASPIIGLTAGIMSWFSSTSGVVMPTLIPTVSALITSLGGNVSPLDLVSAITMTAHTAGISPASTGGALALASYAANAHISAADQNKLFIQMFLVAVTGVIFMTLVAASGLYRIWGL</sequence>
<evidence type="ECO:0000256" key="1">
    <source>
        <dbReference type="SAM" id="Phobius"/>
    </source>
</evidence>
<keyword evidence="1" id="KW-0472">Membrane</keyword>
<accession>A0A1G7HI23</accession>
<dbReference type="Pfam" id="PF07158">
    <property type="entry name" value="MatC_N"/>
    <property type="match status" value="1"/>
</dbReference>
<feature type="transmembrane region" description="Helical" evidence="1">
    <location>
        <begin position="356"/>
        <end position="378"/>
    </location>
</feature>
<protein>
    <submittedName>
        <fullName evidence="3">Transporter, UIT1 family</fullName>
    </submittedName>
</protein>
<feature type="domain" description="Dicarboxylate carrier MatC N-terminal" evidence="2">
    <location>
        <begin position="1"/>
        <end position="148"/>
    </location>
</feature>
<name>A0A1G7HI23_9FIRM</name>
<evidence type="ECO:0000313" key="4">
    <source>
        <dbReference type="Proteomes" id="UP000243333"/>
    </source>
</evidence>
<feature type="transmembrane region" description="Helical" evidence="1">
    <location>
        <begin position="95"/>
        <end position="122"/>
    </location>
</feature>
<feature type="transmembrane region" description="Helical" evidence="1">
    <location>
        <begin position="55"/>
        <end position="75"/>
    </location>
</feature>
<keyword evidence="4" id="KW-1185">Reference proteome</keyword>
<feature type="transmembrane region" description="Helical" evidence="1">
    <location>
        <begin position="218"/>
        <end position="251"/>
    </location>
</feature>
<feature type="transmembrane region" description="Helical" evidence="1">
    <location>
        <begin position="263"/>
        <end position="283"/>
    </location>
</feature>
<evidence type="ECO:0000259" key="2">
    <source>
        <dbReference type="Pfam" id="PF07158"/>
    </source>
</evidence>
<feature type="transmembrane region" description="Helical" evidence="1">
    <location>
        <begin position="390"/>
        <end position="414"/>
    </location>
</feature>
<gene>
    <name evidence="3" type="ORF">SAMN05660235_00061</name>
</gene>
<dbReference type="AlphaFoldDB" id="A0A1G7HI23"/>
<keyword evidence="1" id="KW-1133">Transmembrane helix</keyword>
<dbReference type="RefSeq" id="WP_093686993.1">
    <property type="nucleotide sequence ID" value="NZ_FNBU01000001.1"/>
</dbReference>
<keyword evidence="1" id="KW-0812">Transmembrane</keyword>
<feature type="transmembrane region" description="Helical" evidence="1">
    <location>
        <begin position="324"/>
        <end position="344"/>
    </location>
</feature>
<feature type="transmembrane region" description="Helical" evidence="1">
    <location>
        <begin position="175"/>
        <end position="197"/>
    </location>
</feature>
<feature type="transmembrane region" description="Helical" evidence="1">
    <location>
        <begin position="26"/>
        <end position="43"/>
    </location>
</feature>
<proteinExistence type="predicted"/>
<dbReference type="EMBL" id="FNBU01000001">
    <property type="protein sequence ID" value="SDE99924.1"/>
    <property type="molecule type" value="Genomic_DNA"/>
</dbReference>
<feature type="transmembrane region" description="Helical" evidence="1">
    <location>
        <begin position="134"/>
        <end position="163"/>
    </location>
</feature>
<dbReference type="Proteomes" id="UP000243333">
    <property type="component" value="Unassembled WGS sequence"/>
</dbReference>
<dbReference type="OrthoDB" id="2814158at2"/>